<organism evidence="1 2">
    <name type="scientific">Vitis vinifera</name>
    <name type="common">Grape</name>
    <dbReference type="NCBI Taxonomy" id="29760"/>
    <lineage>
        <taxon>Eukaryota</taxon>
        <taxon>Viridiplantae</taxon>
        <taxon>Streptophyta</taxon>
        <taxon>Embryophyta</taxon>
        <taxon>Tracheophyta</taxon>
        <taxon>Spermatophyta</taxon>
        <taxon>Magnoliopsida</taxon>
        <taxon>eudicotyledons</taxon>
        <taxon>Gunneridae</taxon>
        <taxon>Pentapetalae</taxon>
        <taxon>rosids</taxon>
        <taxon>Vitales</taxon>
        <taxon>Vitaceae</taxon>
        <taxon>Viteae</taxon>
        <taxon>Vitis</taxon>
    </lineage>
</organism>
<evidence type="ECO:0000313" key="1">
    <source>
        <dbReference type="EMBL" id="CBI39112.3"/>
    </source>
</evidence>
<gene>
    <name evidence="1" type="ordered locus">VIT_08s0032g00870</name>
</gene>
<name>D7U8P8_VITVI</name>
<proteinExistence type="predicted"/>
<dbReference type="PaxDb" id="29760-VIT_08s0032g00870.t01"/>
<dbReference type="AlphaFoldDB" id="D7U8P8"/>
<accession>D7U8P8</accession>
<sequence length="31" mass="3689">MCVALQQIQTQTQLTWVLLKNLCLWIHQFMG</sequence>
<evidence type="ECO:0000313" key="2">
    <source>
        <dbReference type="Proteomes" id="UP000009183"/>
    </source>
</evidence>
<dbReference type="Proteomes" id="UP000009183">
    <property type="component" value="Chromosome 8"/>
</dbReference>
<keyword evidence="2" id="KW-1185">Reference proteome</keyword>
<dbReference type="EMBL" id="FN596742">
    <property type="protein sequence ID" value="CBI39112.3"/>
    <property type="molecule type" value="Genomic_DNA"/>
</dbReference>
<protein>
    <submittedName>
        <fullName evidence="1">Uncharacterized protein</fullName>
    </submittedName>
</protein>
<dbReference type="InParanoid" id="D7U8P8"/>
<reference evidence="2" key="1">
    <citation type="journal article" date="2007" name="Nature">
        <title>The grapevine genome sequence suggests ancestral hexaploidization in major angiosperm phyla.</title>
        <authorList>
            <consortium name="The French-Italian Public Consortium for Grapevine Genome Characterization."/>
            <person name="Jaillon O."/>
            <person name="Aury J.-M."/>
            <person name="Noel B."/>
            <person name="Policriti A."/>
            <person name="Clepet C."/>
            <person name="Casagrande A."/>
            <person name="Choisne N."/>
            <person name="Aubourg S."/>
            <person name="Vitulo N."/>
            <person name="Jubin C."/>
            <person name="Vezzi A."/>
            <person name="Legeai F."/>
            <person name="Hugueney P."/>
            <person name="Dasilva C."/>
            <person name="Horner D."/>
            <person name="Mica E."/>
            <person name="Jublot D."/>
            <person name="Poulain J."/>
            <person name="Bruyere C."/>
            <person name="Billault A."/>
            <person name="Segurens B."/>
            <person name="Gouyvenoux M."/>
            <person name="Ugarte E."/>
            <person name="Cattonaro F."/>
            <person name="Anthouard V."/>
            <person name="Vico V."/>
            <person name="Del Fabbro C."/>
            <person name="Alaux M."/>
            <person name="Di Gaspero G."/>
            <person name="Dumas V."/>
            <person name="Felice N."/>
            <person name="Paillard S."/>
            <person name="Juman I."/>
            <person name="Moroldo M."/>
            <person name="Scalabrin S."/>
            <person name="Canaguier A."/>
            <person name="Le Clainche I."/>
            <person name="Malacrida G."/>
            <person name="Durand E."/>
            <person name="Pesole G."/>
            <person name="Laucou V."/>
            <person name="Chatelet P."/>
            <person name="Merdinoglu D."/>
            <person name="Delledonne M."/>
            <person name="Pezzotti M."/>
            <person name="Lecharny A."/>
            <person name="Scarpelli C."/>
            <person name="Artiguenave F."/>
            <person name="Pe M.E."/>
            <person name="Valle G."/>
            <person name="Morgante M."/>
            <person name="Caboche M."/>
            <person name="Adam-Blondon A.-F."/>
            <person name="Weissenbach J."/>
            <person name="Quetier F."/>
            <person name="Wincker P."/>
        </authorList>
    </citation>
    <scope>NUCLEOTIDE SEQUENCE [LARGE SCALE GENOMIC DNA]</scope>
    <source>
        <strain evidence="2">cv. Pinot noir / PN40024</strain>
    </source>
</reference>
<dbReference type="HOGENOM" id="CLU_3400231_0_0_1"/>